<feature type="region of interest" description="Disordered" evidence="6">
    <location>
        <begin position="175"/>
        <end position="360"/>
    </location>
</feature>
<evidence type="ECO:0000256" key="3">
    <source>
        <dbReference type="ARBA" id="ARBA00023242"/>
    </source>
</evidence>
<dbReference type="GO" id="GO:0006272">
    <property type="term" value="P:leading strand elongation"/>
    <property type="evidence" value="ECO:0007669"/>
    <property type="project" value="TreeGrafter"/>
</dbReference>
<dbReference type="VEuPathDB" id="FungiDB:G647_05774"/>
<comment type="subcellular location">
    <subcellularLocation>
        <location evidence="1">Nucleus</location>
    </subcellularLocation>
</comment>
<evidence type="ECO:0000256" key="5">
    <source>
        <dbReference type="ARBA" id="ARBA00042096"/>
    </source>
</evidence>
<comment type="caution">
    <text evidence="8">The sequence shown here is derived from an EMBL/GenBank/DDBJ whole genome shotgun (WGS) entry which is preliminary data.</text>
</comment>
<proteinExistence type="predicted"/>
<dbReference type="Pfam" id="PF00808">
    <property type="entry name" value="CBFD_NFYB_HMF"/>
    <property type="match status" value="1"/>
</dbReference>
<protein>
    <recommendedName>
        <fullName evidence="4">DNA polymerase epsilon subunit D</fullName>
    </recommendedName>
    <alternativeName>
        <fullName evidence="5">DNA polymerase II subunit D</fullName>
    </alternativeName>
</protein>
<dbReference type="Gene3D" id="1.10.20.10">
    <property type="entry name" value="Histone, subunit A"/>
    <property type="match status" value="1"/>
</dbReference>
<dbReference type="VEuPathDB" id="FungiDB:CLCR_07230"/>
<evidence type="ECO:0000313" key="8">
    <source>
        <dbReference type="EMBL" id="OCT50208.1"/>
    </source>
</evidence>
<keyword evidence="2" id="KW-0235">DNA replication</keyword>
<dbReference type="GO" id="GO:0046982">
    <property type="term" value="F:protein heterodimerization activity"/>
    <property type="evidence" value="ECO:0007669"/>
    <property type="project" value="InterPro"/>
</dbReference>
<dbReference type="InterPro" id="IPR009072">
    <property type="entry name" value="Histone-fold"/>
</dbReference>
<dbReference type="PANTHER" id="PTHR46172">
    <property type="entry name" value="DNA POLYMERASE EPSILON SUBUNIT 3"/>
    <property type="match status" value="1"/>
</dbReference>
<dbReference type="GO" id="GO:0006974">
    <property type="term" value="P:DNA damage response"/>
    <property type="evidence" value="ECO:0007669"/>
    <property type="project" value="TreeGrafter"/>
</dbReference>
<evidence type="ECO:0000313" key="9">
    <source>
        <dbReference type="Proteomes" id="UP000094526"/>
    </source>
</evidence>
<evidence type="ECO:0000256" key="6">
    <source>
        <dbReference type="SAM" id="MobiDB-lite"/>
    </source>
</evidence>
<feature type="compositionally biased region" description="Acidic residues" evidence="6">
    <location>
        <begin position="206"/>
        <end position="215"/>
    </location>
</feature>
<dbReference type="GO" id="GO:0031490">
    <property type="term" value="F:chromatin DNA binding"/>
    <property type="evidence" value="ECO:0007669"/>
    <property type="project" value="TreeGrafter"/>
</dbReference>
<evidence type="ECO:0000256" key="2">
    <source>
        <dbReference type="ARBA" id="ARBA00022705"/>
    </source>
</evidence>
<dbReference type="STRING" id="86049.A0A1C1CNZ5"/>
<feature type="compositionally biased region" description="Acidic residues" evidence="6">
    <location>
        <begin position="271"/>
        <end position="333"/>
    </location>
</feature>
<keyword evidence="9" id="KW-1185">Reference proteome</keyword>
<dbReference type="OrthoDB" id="1707486at2759"/>
<dbReference type="eggNOG" id="KOG0870">
    <property type="taxonomic scope" value="Eukaryota"/>
</dbReference>
<dbReference type="CDD" id="cd22928">
    <property type="entry name" value="HFD_POLE3_DPB4"/>
    <property type="match status" value="1"/>
</dbReference>
<dbReference type="InterPro" id="IPR051377">
    <property type="entry name" value="DNA_Pol-Epsilon_Subunit"/>
</dbReference>
<evidence type="ECO:0000259" key="7">
    <source>
        <dbReference type="Pfam" id="PF00808"/>
    </source>
</evidence>
<evidence type="ECO:0000256" key="1">
    <source>
        <dbReference type="ARBA" id="ARBA00004123"/>
    </source>
</evidence>
<sequence length="360" mass="38971">MPPRKSGASTASAPDAHGDVSVVSNATTTNNATTSPTQHTHTHTHAHPKQSRQSGGGSGKQDDGIGIDDLLLPRSLISRLARGSLPPNTSLQKDALLALTRSATVFVSYLAHHANEQSQLRHRKTLGVQDVYVALQEMEMAGVMDLGAVGKDGRQGGRLEREVALYEESVMKKRKGYREKVKARESAGGEEDRGEPDSKKIRRTGEEEEEDEDERMLEQQLNGTAAAEAEVDSRDVNGNTKSSKDDPTSVAVENGLGNGKEKAISLSHGQDEDEDVGDADDAEDDGADGAGEDDEEEEEDDQDDETEDDDDENEHENEDAEDDNDEAENEDVDDARLTNGRRRGLLPNGEVEIGTDEESD</sequence>
<feature type="compositionally biased region" description="Low complexity" evidence="6">
    <location>
        <begin position="20"/>
        <end position="39"/>
    </location>
</feature>
<organism evidence="8 9">
    <name type="scientific">Cladophialophora carrionii</name>
    <dbReference type="NCBI Taxonomy" id="86049"/>
    <lineage>
        <taxon>Eukaryota</taxon>
        <taxon>Fungi</taxon>
        <taxon>Dikarya</taxon>
        <taxon>Ascomycota</taxon>
        <taxon>Pezizomycotina</taxon>
        <taxon>Eurotiomycetes</taxon>
        <taxon>Chaetothyriomycetidae</taxon>
        <taxon>Chaetothyriales</taxon>
        <taxon>Herpotrichiellaceae</taxon>
        <taxon>Cladophialophora</taxon>
    </lineage>
</organism>
<feature type="domain" description="Transcription factor CBF/NF-Y/archaeal histone" evidence="7">
    <location>
        <begin position="72"/>
        <end position="135"/>
    </location>
</feature>
<keyword evidence="3" id="KW-0539">Nucleus</keyword>
<dbReference type="AlphaFoldDB" id="A0A1C1CNZ5"/>
<dbReference type="GO" id="GO:0008623">
    <property type="term" value="C:CHRAC"/>
    <property type="evidence" value="ECO:0007669"/>
    <property type="project" value="TreeGrafter"/>
</dbReference>
<dbReference type="InterPro" id="IPR003958">
    <property type="entry name" value="CBFA_NFYB_domain"/>
</dbReference>
<dbReference type="SUPFAM" id="SSF47113">
    <property type="entry name" value="Histone-fold"/>
    <property type="match status" value="1"/>
</dbReference>
<gene>
    <name evidence="8" type="ORF">CLCR_07230</name>
</gene>
<dbReference type="EMBL" id="LGRB01000010">
    <property type="protein sequence ID" value="OCT50208.1"/>
    <property type="molecule type" value="Genomic_DNA"/>
</dbReference>
<feature type="compositionally biased region" description="Basic and acidic residues" evidence="6">
    <location>
        <begin position="178"/>
        <end position="205"/>
    </location>
</feature>
<dbReference type="GO" id="GO:0031507">
    <property type="term" value="P:heterochromatin formation"/>
    <property type="evidence" value="ECO:0007669"/>
    <property type="project" value="TreeGrafter"/>
</dbReference>
<dbReference type="PANTHER" id="PTHR46172:SF1">
    <property type="entry name" value="DNA POLYMERASE EPSILON SUBUNIT 3"/>
    <property type="match status" value="1"/>
</dbReference>
<name>A0A1C1CNZ5_9EURO</name>
<reference evidence="9" key="1">
    <citation type="submission" date="2015-07" db="EMBL/GenBank/DDBJ databases">
        <authorList>
            <person name="Teixeira M.M."/>
            <person name="Souza R.C."/>
            <person name="Almeida L.G."/>
            <person name="Vicente V.A."/>
            <person name="de Hoog S."/>
            <person name="Bocca A.L."/>
            <person name="de Almeida S.R."/>
            <person name="Vasconcelos A.T."/>
            <person name="Felipe M.S."/>
        </authorList>
    </citation>
    <scope>NUCLEOTIDE SEQUENCE [LARGE SCALE GENOMIC DNA]</scope>
    <source>
        <strain evidence="9">KSF</strain>
    </source>
</reference>
<dbReference type="GO" id="GO:0008622">
    <property type="term" value="C:epsilon DNA polymerase complex"/>
    <property type="evidence" value="ECO:0007669"/>
    <property type="project" value="TreeGrafter"/>
</dbReference>
<feature type="compositionally biased region" description="Basic residues" evidence="6">
    <location>
        <begin position="40"/>
        <end position="50"/>
    </location>
</feature>
<dbReference type="Proteomes" id="UP000094526">
    <property type="component" value="Unassembled WGS sequence"/>
</dbReference>
<accession>A0A1C1CNZ5</accession>
<feature type="region of interest" description="Disordered" evidence="6">
    <location>
        <begin position="1"/>
        <end position="65"/>
    </location>
</feature>
<evidence type="ECO:0000256" key="4">
    <source>
        <dbReference type="ARBA" id="ARBA00039775"/>
    </source>
</evidence>